<dbReference type="EMBL" id="UZWD01000076">
    <property type="protein sequence ID" value="VDS06819.1"/>
    <property type="molecule type" value="Genomic_DNA"/>
</dbReference>
<sequence>MRNLLSATSVACLLLAPMSLSAMAAEAWRTDGLSTPESVVYDEANQRLIVSNIIGEATEADGKGSLSTIALDGTMIDANWVEGLDAPKGSAIAGGKLYVADISNIRVVDLASGAVETIAVDGATFLNDVTAGDDGAVYVTDTFANRIYRVADGAAALFLEDAALGSPNGILFDQGALVVAGFGQLAEKQEDMVPGGLVSVDIASKAITPMAEKVGFLDGIVRVGDALVVSDFFGGKIISIAADGTQTTLAELGMGTADIGTDGTAIYVPLMMQNQVVKLDIE</sequence>
<evidence type="ECO:0000256" key="1">
    <source>
        <dbReference type="SAM" id="SignalP"/>
    </source>
</evidence>
<dbReference type="SUPFAM" id="SSF63829">
    <property type="entry name" value="Calcium-dependent phosphotriesterase"/>
    <property type="match status" value="1"/>
</dbReference>
<protein>
    <submittedName>
        <fullName evidence="2">SMP-30/Gluconolaconase/LRE-like region</fullName>
    </submittedName>
</protein>
<gene>
    <name evidence="2" type="ORF">DEVEQU_03984</name>
</gene>
<dbReference type="Proteomes" id="UP000268844">
    <property type="component" value="Unassembled WGS sequence"/>
</dbReference>
<evidence type="ECO:0000313" key="3">
    <source>
        <dbReference type="Proteomes" id="UP000268844"/>
    </source>
</evidence>
<feature type="chain" id="PRO_5018682158" evidence="1">
    <location>
        <begin position="25"/>
        <end position="282"/>
    </location>
</feature>
<accession>A0A3S4CFG3</accession>
<reference evidence="2 3" key="1">
    <citation type="submission" date="2018-12" db="EMBL/GenBank/DDBJ databases">
        <authorList>
            <person name="Criscuolo A."/>
        </authorList>
    </citation>
    <scope>NUCLEOTIDE SEQUENCE [LARGE SCALE GENOMIC DNA]</scope>
    <source>
        <strain evidence="2">ACIP1116281</strain>
    </source>
</reference>
<evidence type="ECO:0000313" key="2">
    <source>
        <dbReference type="EMBL" id="VDS06819.1"/>
    </source>
</evidence>
<organism evidence="2 3">
    <name type="scientific">Devosia equisanguinis</name>
    <dbReference type="NCBI Taxonomy" id="2490941"/>
    <lineage>
        <taxon>Bacteria</taxon>
        <taxon>Pseudomonadati</taxon>
        <taxon>Pseudomonadota</taxon>
        <taxon>Alphaproteobacteria</taxon>
        <taxon>Hyphomicrobiales</taxon>
        <taxon>Devosiaceae</taxon>
        <taxon>Devosia</taxon>
    </lineage>
</organism>
<keyword evidence="1" id="KW-0732">Signal</keyword>
<dbReference type="RefSeq" id="WP_126152329.1">
    <property type="nucleotide sequence ID" value="NZ_JBHTMH010000001.1"/>
</dbReference>
<proteinExistence type="predicted"/>
<dbReference type="Gene3D" id="2.120.10.30">
    <property type="entry name" value="TolB, C-terminal domain"/>
    <property type="match status" value="1"/>
</dbReference>
<feature type="signal peptide" evidence="1">
    <location>
        <begin position="1"/>
        <end position="24"/>
    </location>
</feature>
<dbReference type="AlphaFoldDB" id="A0A3S4CFG3"/>
<dbReference type="InterPro" id="IPR011042">
    <property type="entry name" value="6-blade_b-propeller_TolB-like"/>
</dbReference>
<dbReference type="OrthoDB" id="7675395at2"/>
<name>A0A3S4CFG3_9HYPH</name>
<keyword evidence="3" id="KW-1185">Reference proteome</keyword>